<dbReference type="SFLD" id="SFLDF00562">
    <property type="entry name" value="HemN-like__clustered_with_heat"/>
    <property type="match status" value="1"/>
</dbReference>
<sequence length="390" mass="43078">MPPEKKDSFGVYIHVPFCVTRCGYCDFNTYTPRELGVRDDAPSPVLQYLDAVERELSRAAERYRLPPADTVFVGGGTPSLVGAEGLTRVLNAVRSSMGLSPGAEVTTEANPESTSPEFFSGLREAGFTRVSLGMQSASEKVLRVLDRRHTPGRPVAAAQEARRAGFDHVNLDLIYGTLREVDDDVKRSVDAVLSADVDHVSAYSLIIERGTAMFRKVRHGELTETDEDTLARRYGMIDNALSGQGFSWYEVSNWSRPGGECRHNLVYWRDGDWWGAGPGAHGHIGNQRFVNVKHPARYSAMISGSEDGLALKNVEDLTPSERHEERVMLALRLAEGIEESQLPESTTSCVQRFIDDGLLWRPSPDRVAVTNRGRLLADGVITDILVSEDD</sequence>
<dbReference type="EMBL" id="QFRA01000012">
    <property type="protein sequence ID" value="PZR04841.1"/>
    <property type="molecule type" value="Genomic_DNA"/>
</dbReference>
<dbReference type="InterPro" id="IPR006638">
    <property type="entry name" value="Elp3/MiaA/NifB-like_rSAM"/>
</dbReference>
<dbReference type="Proteomes" id="UP000249432">
    <property type="component" value="Unassembled WGS sequence"/>
</dbReference>
<dbReference type="InterPro" id="IPR034505">
    <property type="entry name" value="Coproporphyrinogen-III_oxidase"/>
</dbReference>
<evidence type="ECO:0000256" key="1">
    <source>
        <dbReference type="ARBA" id="ARBA00006100"/>
    </source>
</evidence>
<evidence type="ECO:0000256" key="2">
    <source>
        <dbReference type="ARBA" id="ARBA00017228"/>
    </source>
</evidence>
<protein>
    <recommendedName>
        <fullName evidence="2 3">Heme chaperone HemW</fullName>
    </recommendedName>
</protein>
<dbReference type="GO" id="GO:0004109">
    <property type="term" value="F:coproporphyrinogen oxidase activity"/>
    <property type="evidence" value="ECO:0007669"/>
    <property type="project" value="InterPro"/>
</dbReference>
<dbReference type="NCBIfam" id="TIGR00539">
    <property type="entry name" value="hemN_rel"/>
    <property type="match status" value="1"/>
</dbReference>
<keyword evidence="3" id="KW-0408">Iron</keyword>
<dbReference type="CDD" id="cd01335">
    <property type="entry name" value="Radical_SAM"/>
    <property type="match status" value="1"/>
</dbReference>
<dbReference type="SMART" id="SM00729">
    <property type="entry name" value="Elp3"/>
    <property type="match status" value="1"/>
</dbReference>
<keyword evidence="3" id="KW-0963">Cytoplasm</keyword>
<evidence type="ECO:0000259" key="4">
    <source>
        <dbReference type="PROSITE" id="PS51918"/>
    </source>
</evidence>
<comment type="similarity">
    <text evidence="1">Belongs to the anaerobic coproporphyrinogen-III oxidase family. HemW subfamily.</text>
</comment>
<dbReference type="InterPro" id="IPR004559">
    <property type="entry name" value="HemW-like"/>
</dbReference>
<evidence type="ECO:0000313" key="5">
    <source>
        <dbReference type="EMBL" id="PZR04841.1"/>
    </source>
</evidence>
<evidence type="ECO:0000313" key="6">
    <source>
        <dbReference type="Proteomes" id="UP000249432"/>
    </source>
</evidence>
<dbReference type="InterPro" id="IPR023404">
    <property type="entry name" value="rSAM_horseshoe"/>
</dbReference>
<reference evidence="5 6" key="1">
    <citation type="submission" date="2017-08" db="EMBL/GenBank/DDBJ databases">
        <title>Infants hospitalized years apart are colonized by the same room-sourced microbial strains.</title>
        <authorList>
            <person name="Brooks B."/>
            <person name="Olm M.R."/>
            <person name="Firek B.A."/>
            <person name="Baker R."/>
            <person name="Thomas B.C."/>
            <person name="Morowitz M.J."/>
            <person name="Banfield J.F."/>
        </authorList>
    </citation>
    <scope>NUCLEOTIDE SEQUENCE [LARGE SCALE GENOMIC DNA]</scope>
    <source>
        <strain evidence="5">S2_003_000_R1_3</strain>
    </source>
</reference>
<proteinExistence type="inferred from homology"/>
<dbReference type="InterPro" id="IPR007197">
    <property type="entry name" value="rSAM"/>
</dbReference>
<dbReference type="Pfam" id="PF04055">
    <property type="entry name" value="Radical_SAM"/>
    <property type="match status" value="1"/>
</dbReference>
<keyword evidence="3" id="KW-0004">4Fe-4S</keyword>
<dbReference type="PANTHER" id="PTHR13932">
    <property type="entry name" value="COPROPORPHYRINIGEN III OXIDASE"/>
    <property type="match status" value="1"/>
</dbReference>
<dbReference type="SFLD" id="SFLDG01082">
    <property type="entry name" value="B12-binding_domain_containing"/>
    <property type="match status" value="1"/>
</dbReference>
<dbReference type="Gene3D" id="3.80.30.20">
    <property type="entry name" value="tm_1862 like domain"/>
    <property type="match status" value="1"/>
</dbReference>
<dbReference type="GO" id="GO:0006779">
    <property type="term" value="P:porphyrin-containing compound biosynthetic process"/>
    <property type="evidence" value="ECO:0007669"/>
    <property type="project" value="InterPro"/>
</dbReference>
<gene>
    <name evidence="5" type="ORF">DI525_05995</name>
</gene>
<evidence type="ECO:0000256" key="3">
    <source>
        <dbReference type="RuleBase" id="RU364116"/>
    </source>
</evidence>
<dbReference type="GO" id="GO:0051539">
    <property type="term" value="F:4 iron, 4 sulfur cluster binding"/>
    <property type="evidence" value="ECO:0007669"/>
    <property type="project" value="UniProtKB-UniRule"/>
</dbReference>
<dbReference type="AlphaFoldDB" id="A0A2W5V4D2"/>
<dbReference type="SFLD" id="SFLDS00029">
    <property type="entry name" value="Radical_SAM"/>
    <property type="match status" value="1"/>
</dbReference>
<comment type="caution">
    <text evidence="5">The sequence shown here is derived from an EMBL/GenBank/DDBJ whole genome shotgun (WGS) entry which is preliminary data.</text>
</comment>
<organism evidence="5 6">
    <name type="scientific">Corynebacterium kroppenstedtii</name>
    <dbReference type="NCBI Taxonomy" id="161879"/>
    <lineage>
        <taxon>Bacteria</taxon>
        <taxon>Bacillati</taxon>
        <taxon>Actinomycetota</taxon>
        <taxon>Actinomycetes</taxon>
        <taxon>Mycobacteriales</taxon>
        <taxon>Corynebacteriaceae</taxon>
        <taxon>Corynebacterium</taxon>
    </lineage>
</organism>
<keyword evidence="3" id="KW-0411">Iron-sulfur</keyword>
<comment type="function">
    <text evidence="3">Probably acts as a heme chaperone, transferring heme to an unknown acceptor. Binds one molecule of heme per monomer, possibly covalently. Binds 1 [4Fe-4S] cluster. The cluster is coordinated with 3 cysteines and an exchangeable S-adenosyl-L-methionine.</text>
</comment>
<keyword evidence="3" id="KW-0349">Heme</keyword>
<keyword evidence="3" id="KW-0143">Chaperone</keyword>
<dbReference type="GO" id="GO:0046872">
    <property type="term" value="F:metal ion binding"/>
    <property type="evidence" value="ECO:0007669"/>
    <property type="project" value="UniProtKB-UniRule"/>
</dbReference>
<dbReference type="SFLD" id="SFLDG01065">
    <property type="entry name" value="anaerobic_coproporphyrinogen-I"/>
    <property type="match status" value="1"/>
</dbReference>
<dbReference type="SUPFAM" id="SSF102114">
    <property type="entry name" value="Radical SAM enzymes"/>
    <property type="match status" value="1"/>
</dbReference>
<dbReference type="PANTHER" id="PTHR13932:SF5">
    <property type="entry name" value="RADICAL S-ADENOSYL METHIONINE DOMAIN-CONTAINING PROTEIN 1, MITOCHONDRIAL"/>
    <property type="match status" value="1"/>
</dbReference>
<dbReference type="PROSITE" id="PS51918">
    <property type="entry name" value="RADICAL_SAM"/>
    <property type="match status" value="1"/>
</dbReference>
<accession>A0A2W5V4D2</accession>
<keyword evidence="3" id="KW-0949">S-adenosyl-L-methionine</keyword>
<dbReference type="RefSeq" id="WP_303734857.1">
    <property type="nucleotide sequence ID" value="NZ_CAKZHK010000009.1"/>
</dbReference>
<comment type="subcellular location">
    <subcellularLocation>
        <location evidence="3">Cytoplasm</location>
    </subcellularLocation>
</comment>
<feature type="domain" description="Radical SAM core" evidence="4">
    <location>
        <begin position="3"/>
        <end position="247"/>
    </location>
</feature>
<keyword evidence="3" id="KW-0479">Metal-binding</keyword>
<name>A0A2W5V4D2_9CORY</name>
<dbReference type="InterPro" id="IPR058240">
    <property type="entry name" value="rSAM_sf"/>
</dbReference>
<dbReference type="SFLD" id="SFLDF00288">
    <property type="entry name" value="HemN-like__clustered_with_nucl"/>
    <property type="match status" value="1"/>
</dbReference>
<dbReference type="GO" id="GO:0005737">
    <property type="term" value="C:cytoplasm"/>
    <property type="evidence" value="ECO:0007669"/>
    <property type="project" value="UniProtKB-SubCell"/>
</dbReference>